<feature type="region of interest" description="Disordered" evidence="1">
    <location>
        <begin position="75"/>
        <end position="96"/>
    </location>
</feature>
<comment type="caution">
    <text evidence="2">The sequence shown here is derived from an EMBL/GenBank/DDBJ whole genome shotgun (WGS) entry which is preliminary data.</text>
</comment>
<protein>
    <submittedName>
        <fullName evidence="2">Uncharacterized protein</fullName>
    </submittedName>
</protein>
<sequence>MVLETPYSMQTTRIYDWANHGGQMIQNPGTGIGSYIQTTLAYALHTKRLVEETVLSCFGSQSGDGRRSQMTDILGRQVSESTGEDANPLTMNKMIH</sequence>
<gene>
    <name evidence="2" type="ORF">PT974_05601</name>
</gene>
<dbReference type="EMBL" id="JAVFKD010000012">
    <property type="protein sequence ID" value="KAK5992200.1"/>
    <property type="molecule type" value="Genomic_DNA"/>
</dbReference>
<name>A0ABR0SJ88_9HYPO</name>
<reference evidence="2 3" key="1">
    <citation type="submission" date="2024-01" db="EMBL/GenBank/DDBJ databases">
        <title>Complete genome of Cladobotryum mycophilum ATHUM6906.</title>
        <authorList>
            <person name="Christinaki A.C."/>
            <person name="Myridakis A.I."/>
            <person name="Kouvelis V.N."/>
        </authorList>
    </citation>
    <scope>NUCLEOTIDE SEQUENCE [LARGE SCALE GENOMIC DNA]</scope>
    <source>
        <strain evidence="2 3">ATHUM6906</strain>
    </source>
</reference>
<evidence type="ECO:0000313" key="2">
    <source>
        <dbReference type="EMBL" id="KAK5992200.1"/>
    </source>
</evidence>
<evidence type="ECO:0000256" key="1">
    <source>
        <dbReference type="SAM" id="MobiDB-lite"/>
    </source>
</evidence>
<keyword evidence="3" id="KW-1185">Reference proteome</keyword>
<organism evidence="2 3">
    <name type="scientific">Cladobotryum mycophilum</name>
    <dbReference type="NCBI Taxonomy" id="491253"/>
    <lineage>
        <taxon>Eukaryota</taxon>
        <taxon>Fungi</taxon>
        <taxon>Dikarya</taxon>
        <taxon>Ascomycota</taxon>
        <taxon>Pezizomycotina</taxon>
        <taxon>Sordariomycetes</taxon>
        <taxon>Hypocreomycetidae</taxon>
        <taxon>Hypocreales</taxon>
        <taxon>Hypocreaceae</taxon>
        <taxon>Cladobotryum</taxon>
    </lineage>
</organism>
<evidence type="ECO:0000313" key="3">
    <source>
        <dbReference type="Proteomes" id="UP001338125"/>
    </source>
</evidence>
<proteinExistence type="predicted"/>
<accession>A0ABR0SJ88</accession>
<dbReference type="Proteomes" id="UP001338125">
    <property type="component" value="Unassembled WGS sequence"/>
</dbReference>